<dbReference type="AlphaFoldDB" id="M4B7H3"/>
<evidence type="ECO:0000313" key="2">
    <source>
        <dbReference type="Proteomes" id="UP000011713"/>
    </source>
</evidence>
<organism evidence="1 2">
    <name type="scientific">Hyaloperonospora arabidopsidis (strain Emoy2)</name>
    <name type="common">Downy mildew agent</name>
    <name type="synonym">Peronospora arabidopsidis</name>
    <dbReference type="NCBI Taxonomy" id="559515"/>
    <lineage>
        <taxon>Eukaryota</taxon>
        <taxon>Sar</taxon>
        <taxon>Stramenopiles</taxon>
        <taxon>Oomycota</taxon>
        <taxon>Peronosporomycetes</taxon>
        <taxon>Peronosporales</taxon>
        <taxon>Peronosporaceae</taxon>
        <taxon>Hyaloperonospora</taxon>
    </lineage>
</organism>
<reference evidence="1" key="2">
    <citation type="submission" date="2015-06" db="UniProtKB">
        <authorList>
            <consortium name="EnsemblProtists"/>
        </authorList>
    </citation>
    <scope>IDENTIFICATION</scope>
    <source>
        <strain evidence="1">Emoy2</strain>
    </source>
</reference>
<proteinExistence type="predicted"/>
<evidence type="ECO:0000313" key="1">
    <source>
        <dbReference type="EnsemblProtists" id="HpaP802225"/>
    </source>
</evidence>
<dbReference type="Proteomes" id="UP000011713">
    <property type="component" value="Unassembled WGS sequence"/>
</dbReference>
<dbReference type="EnsemblProtists" id="HpaT802225">
    <property type="protein sequence ID" value="HpaP802225"/>
    <property type="gene ID" value="HpaG802225"/>
</dbReference>
<dbReference type="EMBL" id="JH597778">
    <property type="status" value="NOT_ANNOTATED_CDS"/>
    <property type="molecule type" value="Genomic_DNA"/>
</dbReference>
<name>M4B7H3_HYAAE</name>
<keyword evidence="2" id="KW-1185">Reference proteome</keyword>
<protein>
    <submittedName>
        <fullName evidence="1">Uncharacterized protein</fullName>
    </submittedName>
</protein>
<reference evidence="2" key="1">
    <citation type="journal article" date="2010" name="Science">
        <title>Signatures of adaptation to obligate biotrophy in the Hyaloperonospora arabidopsidis genome.</title>
        <authorList>
            <person name="Baxter L."/>
            <person name="Tripathy S."/>
            <person name="Ishaque N."/>
            <person name="Boot N."/>
            <person name="Cabral A."/>
            <person name="Kemen E."/>
            <person name="Thines M."/>
            <person name="Ah-Fong A."/>
            <person name="Anderson R."/>
            <person name="Badejoko W."/>
            <person name="Bittner-Eddy P."/>
            <person name="Boore J.L."/>
            <person name="Chibucos M.C."/>
            <person name="Coates M."/>
            <person name="Dehal P."/>
            <person name="Delehaunty K."/>
            <person name="Dong S."/>
            <person name="Downton P."/>
            <person name="Dumas B."/>
            <person name="Fabro G."/>
            <person name="Fronick C."/>
            <person name="Fuerstenberg S.I."/>
            <person name="Fulton L."/>
            <person name="Gaulin E."/>
            <person name="Govers F."/>
            <person name="Hughes L."/>
            <person name="Humphray S."/>
            <person name="Jiang R.H."/>
            <person name="Judelson H."/>
            <person name="Kamoun S."/>
            <person name="Kyung K."/>
            <person name="Meijer H."/>
            <person name="Minx P."/>
            <person name="Morris P."/>
            <person name="Nelson J."/>
            <person name="Phuntumart V."/>
            <person name="Qutob D."/>
            <person name="Rehmany A."/>
            <person name="Rougon-Cardoso A."/>
            <person name="Ryden P."/>
            <person name="Torto-Alalibo T."/>
            <person name="Studholme D."/>
            <person name="Wang Y."/>
            <person name="Win J."/>
            <person name="Wood J."/>
            <person name="Clifton S.W."/>
            <person name="Rogers J."/>
            <person name="Van den Ackerveken G."/>
            <person name="Jones J.D."/>
            <person name="McDowell J.M."/>
            <person name="Beynon J."/>
            <person name="Tyler B.M."/>
        </authorList>
    </citation>
    <scope>NUCLEOTIDE SEQUENCE [LARGE SCALE GENOMIC DNA]</scope>
    <source>
        <strain evidence="2">Emoy2</strain>
    </source>
</reference>
<accession>M4B7H3</accession>
<sequence length="60" mass="6785">MSTYRNDVLELGLQSDANILKFLGERVIHSKGANSFLKQMRALHRGGELNGKFSRYCSLL</sequence>
<dbReference type="InParanoid" id="M4B7H3"/>
<dbReference type="HOGENOM" id="CLU_110987_3_0_1"/>
<dbReference type="VEuPathDB" id="FungiDB:HpaG802225"/>